<feature type="compositionally biased region" description="Low complexity" evidence="1">
    <location>
        <begin position="499"/>
        <end position="510"/>
    </location>
</feature>
<dbReference type="GO" id="GO:0042393">
    <property type="term" value="F:histone binding"/>
    <property type="evidence" value="ECO:0007669"/>
    <property type="project" value="TreeGrafter"/>
</dbReference>
<keyword evidence="3" id="KW-1185">Reference proteome</keyword>
<dbReference type="PANTHER" id="PTHR10145">
    <property type="entry name" value="TRANSCRIPTION ELONGATION FACTOR SPT6"/>
    <property type="match status" value="1"/>
</dbReference>
<dbReference type="Gene3D" id="1.10.3500.10">
    <property type="entry name" value="Tex N-terminal region-like"/>
    <property type="match status" value="1"/>
</dbReference>
<dbReference type="InterPro" id="IPR023323">
    <property type="entry name" value="Tex-like_dom_sf"/>
</dbReference>
<evidence type="ECO:0000313" key="4">
    <source>
        <dbReference type="WBParaSite" id="PDA_v2.g16869.t1"/>
    </source>
</evidence>
<accession>A0A914PGG8</accession>
<feature type="region of interest" description="Disordered" evidence="1">
    <location>
        <begin position="430"/>
        <end position="567"/>
    </location>
</feature>
<dbReference type="Proteomes" id="UP000887578">
    <property type="component" value="Unplaced"/>
</dbReference>
<evidence type="ECO:0000256" key="1">
    <source>
        <dbReference type="SAM" id="MobiDB-lite"/>
    </source>
</evidence>
<evidence type="ECO:0000313" key="3">
    <source>
        <dbReference type="Proteomes" id="UP000887578"/>
    </source>
</evidence>
<evidence type="ECO:0000256" key="2">
    <source>
        <dbReference type="SAM" id="Phobius"/>
    </source>
</evidence>
<organism evidence="3 4">
    <name type="scientific">Panagrolaimus davidi</name>
    <dbReference type="NCBI Taxonomy" id="227884"/>
    <lineage>
        <taxon>Eukaryota</taxon>
        <taxon>Metazoa</taxon>
        <taxon>Ecdysozoa</taxon>
        <taxon>Nematoda</taxon>
        <taxon>Chromadorea</taxon>
        <taxon>Rhabditida</taxon>
        <taxon>Tylenchina</taxon>
        <taxon>Panagrolaimomorpha</taxon>
        <taxon>Panagrolaimoidea</taxon>
        <taxon>Panagrolaimidae</taxon>
        <taxon>Panagrolaimus</taxon>
    </lineage>
</organism>
<dbReference type="GO" id="GO:0031491">
    <property type="term" value="F:nucleosome binding"/>
    <property type="evidence" value="ECO:0007669"/>
    <property type="project" value="TreeGrafter"/>
</dbReference>
<keyword evidence="2" id="KW-0812">Transmembrane</keyword>
<dbReference type="SUPFAM" id="SSF118310">
    <property type="entry name" value="AN1-like Zinc finger"/>
    <property type="match status" value="1"/>
</dbReference>
<dbReference type="WBParaSite" id="PDA_v2.g16869.t1">
    <property type="protein sequence ID" value="PDA_v2.g16869.t1"/>
    <property type="gene ID" value="PDA_v2.g16869"/>
</dbReference>
<dbReference type="InterPro" id="IPR017072">
    <property type="entry name" value="TF_Spt6"/>
</dbReference>
<feature type="transmembrane region" description="Helical" evidence="2">
    <location>
        <begin position="402"/>
        <end position="424"/>
    </location>
</feature>
<dbReference type="GO" id="GO:0034728">
    <property type="term" value="P:nucleosome organization"/>
    <property type="evidence" value="ECO:0007669"/>
    <property type="project" value="TreeGrafter"/>
</dbReference>
<protein>
    <submittedName>
        <fullName evidence="4">Uncharacterized protein</fullName>
    </submittedName>
</protein>
<dbReference type="InterPro" id="IPR035896">
    <property type="entry name" value="AN1-like_Znf"/>
</dbReference>
<reference evidence="4" key="1">
    <citation type="submission" date="2022-11" db="UniProtKB">
        <authorList>
            <consortium name="WormBaseParasite"/>
        </authorList>
    </citation>
    <scope>IDENTIFICATION</scope>
</reference>
<sequence>MDQCCHRLHVKAQAGTSDNEDIKSMVRLTKSMNDLRNILHALPVTRTKEVVEPEKMAEEDRRSREKMAKLRERFAQRNRKTVEKKKTKKNSRRDETEDRVKFLANELYEPPQTKLEEIRNEFKTLRCAHCRGRLPLILREMPCRCLKVYCQAHRSPFKHCCAVDLKKVDRIKLEKDVPKSNPVSRKNSYFDAHPDLPLRPITSKDLFTIDDAGSNEEISDFSYLFQSYYGRFLASMTQWEAVTKANDPEKANEEIETFLPQFKMLARNSLLETVSRERIHVFVEGFGVTLEKYTERLVEWAFPAPQSVIDFSVRYFALMISRQPEFRNHIRLMFRLAASVSVWPTKKGRDASSDSMSIWPMRYLKDKPVSDFTGEEFVIIHKAKQDGLIEMKGQKTLRYRHFVIGHFVIGHFVVGHFVIGQFVIDNESETATKKQVSPNENTPLKQSVVDLDDDDSPIKRTQSKKREISFESDEEIEAMEISPVKEQVAATTPSKVEGTPKTPSSGPKSSALTPSRLKTPATPKASAPATPQTPSAVKEAYESFCADAETEPEVVSSKWTKKKQKIE</sequence>
<proteinExistence type="predicted"/>
<dbReference type="PANTHER" id="PTHR10145:SF6">
    <property type="entry name" value="TRANSCRIPTION ELONGATION FACTOR SPT6"/>
    <property type="match status" value="1"/>
</dbReference>
<feature type="compositionally biased region" description="Low complexity" evidence="1">
    <location>
        <begin position="518"/>
        <end position="536"/>
    </location>
</feature>
<name>A0A914PGG8_9BILA</name>
<dbReference type="GO" id="GO:0008023">
    <property type="term" value="C:transcription elongation factor complex"/>
    <property type="evidence" value="ECO:0007669"/>
    <property type="project" value="TreeGrafter"/>
</dbReference>
<dbReference type="Gene3D" id="4.10.1110.10">
    <property type="entry name" value="AN1-like Zinc finger"/>
    <property type="match status" value="1"/>
</dbReference>
<keyword evidence="2" id="KW-1133">Transmembrane helix</keyword>
<keyword evidence="2" id="KW-0472">Membrane</keyword>
<dbReference type="AlphaFoldDB" id="A0A914PGG8"/>
<dbReference type="GO" id="GO:0140673">
    <property type="term" value="P:transcription elongation-coupled chromatin remodeling"/>
    <property type="evidence" value="ECO:0007669"/>
    <property type="project" value="InterPro"/>
</dbReference>
<feature type="compositionally biased region" description="Polar residues" evidence="1">
    <location>
        <begin position="433"/>
        <end position="445"/>
    </location>
</feature>